<dbReference type="GO" id="GO:0005634">
    <property type="term" value="C:nucleus"/>
    <property type="evidence" value="ECO:0007669"/>
    <property type="project" value="TreeGrafter"/>
</dbReference>
<dbReference type="AlphaFoldDB" id="A0AAN6IHK6"/>
<dbReference type="Proteomes" id="UP001203852">
    <property type="component" value="Unassembled WGS sequence"/>
</dbReference>
<sequence length="352" mass="39953">MGKIRDIVHALFNPRMVPAFVISLDALGTIYKFREPISKQYIRVAQECGVRGSLDPAELDKAFRSSFKHYNAEYPNYGKGQLEGPEEWWTKVVNQAFGDLVGQDKIPGELGTKLYHHFSSGAAYKLYPDVQPFLQSIRALKNRYEQPGGPLVLTGVVTNSDPRVRLVLQDLGLQIGPSEPVRFDVRSMHARASARSDPMQAMVFEGFYNPRNDFDFLWTSYESGHEKPDARIWRSAKHSMLPMMPIARADVLYIASTEPSQRSTVEAMRQNLDLTLDFRKLMWIHIGDDFSKDYVGAKEAELNALLLKRDEVSTLLHKDHAVDDDAETVTSLGEATMVLNMMAQEHFREVRS</sequence>
<organism evidence="1 2">
    <name type="scientific">Exophiala viscosa</name>
    <dbReference type="NCBI Taxonomy" id="2486360"/>
    <lineage>
        <taxon>Eukaryota</taxon>
        <taxon>Fungi</taxon>
        <taxon>Dikarya</taxon>
        <taxon>Ascomycota</taxon>
        <taxon>Pezizomycotina</taxon>
        <taxon>Eurotiomycetes</taxon>
        <taxon>Chaetothyriomycetidae</taxon>
        <taxon>Chaetothyriales</taxon>
        <taxon>Herpotrichiellaceae</taxon>
        <taxon>Exophiala</taxon>
    </lineage>
</organism>
<accession>A0AAN6IHK6</accession>
<dbReference type="InterPro" id="IPR036412">
    <property type="entry name" value="HAD-like_sf"/>
</dbReference>
<dbReference type="PANTHER" id="PTHR46191">
    <property type="match status" value="1"/>
</dbReference>
<dbReference type="EMBL" id="MU404351">
    <property type="protein sequence ID" value="KAI1617365.1"/>
    <property type="molecule type" value="Genomic_DNA"/>
</dbReference>
<name>A0AAN6IHK6_9EURO</name>
<dbReference type="PANTHER" id="PTHR46191:SF2">
    <property type="entry name" value="HALOACID DEHALOGENASE-LIKE HYDROLASE DOMAIN-CONTAINING PROTEIN 3"/>
    <property type="match status" value="1"/>
</dbReference>
<evidence type="ECO:0000313" key="2">
    <source>
        <dbReference type="Proteomes" id="UP001203852"/>
    </source>
</evidence>
<keyword evidence="2" id="KW-1185">Reference proteome</keyword>
<protein>
    <submittedName>
        <fullName evidence="1">Uncharacterized protein</fullName>
    </submittedName>
</protein>
<dbReference type="InterPro" id="IPR051828">
    <property type="entry name" value="HAD-like_hydrolase_domain"/>
</dbReference>
<dbReference type="Gene3D" id="3.40.50.1000">
    <property type="entry name" value="HAD superfamily/HAD-like"/>
    <property type="match status" value="1"/>
</dbReference>
<dbReference type="InterPro" id="IPR023214">
    <property type="entry name" value="HAD_sf"/>
</dbReference>
<evidence type="ECO:0000313" key="1">
    <source>
        <dbReference type="EMBL" id="KAI1617365.1"/>
    </source>
</evidence>
<dbReference type="Gene3D" id="1.10.150.720">
    <property type="entry name" value="Haloacid dehalogenase-like hydrolase"/>
    <property type="match status" value="1"/>
</dbReference>
<proteinExistence type="predicted"/>
<dbReference type="SUPFAM" id="SSF56784">
    <property type="entry name" value="HAD-like"/>
    <property type="match status" value="1"/>
</dbReference>
<dbReference type="InterPro" id="IPR044924">
    <property type="entry name" value="HAD-SF_hydro_IA_REG-2-like_cap"/>
</dbReference>
<reference evidence="1" key="1">
    <citation type="journal article" date="2022" name="bioRxiv">
        <title>Deciphering the potential niche of two novel black yeast fungi from a biological soil crust based on their genomes, phenotypes, and melanin regulation.</title>
        <authorList>
            <consortium name="DOE Joint Genome Institute"/>
            <person name="Carr E.C."/>
            <person name="Barton Q."/>
            <person name="Grambo S."/>
            <person name="Sullivan M."/>
            <person name="Renfro C.M."/>
            <person name="Kuo A."/>
            <person name="Pangilinan J."/>
            <person name="Lipzen A."/>
            <person name="Keymanesh K."/>
            <person name="Savage E."/>
            <person name="Barry K."/>
            <person name="Grigoriev I.V."/>
            <person name="Riekhof W.R."/>
            <person name="Harris S.S."/>
        </authorList>
    </citation>
    <scope>NUCLEOTIDE SEQUENCE</scope>
    <source>
        <strain evidence="1">JF 03-4F</strain>
    </source>
</reference>
<comment type="caution">
    <text evidence="1">The sequence shown here is derived from an EMBL/GenBank/DDBJ whole genome shotgun (WGS) entry which is preliminary data.</text>
</comment>
<gene>
    <name evidence="1" type="ORF">EDD36DRAFT_161704</name>
</gene>